<dbReference type="GO" id="GO:0008270">
    <property type="term" value="F:zinc ion binding"/>
    <property type="evidence" value="ECO:0007669"/>
    <property type="project" value="UniProtKB-KW"/>
</dbReference>
<evidence type="ECO:0000259" key="2">
    <source>
        <dbReference type="PROSITE" id="PS50158"/>
    </source>
</evidence>
<dbReference type="GO" id="GO:0003676">
    <property type="term" value="F:nucleic acid binding"/>
    <property type="evidence" value="ECO:0007669"/>
    <property type="project" value="InterPro"/>
</dbReference>
<dbReference type="EMBL" id="ML735333">
    <property type="protein sequence ID" value="KAE8385528.1"/>
    <property type="molecule type" value="Genomic_DNA"/>
</dbReference>
<dbReference type="InterPro" id="IPR001878">
    <property type="entry name" value="Znf_CCHC"/>
</dbReference>
<gene>
    <name evidence="3" type="ORF">BDV23DRAFT_164871</name>
</gene>
<dbReference type="OrthoDB" id="8026949at2759"/>
<dbReference type="Pfam" id="PF00098">
    <property type="entry name" value="zf-CCHC"/>
    <property type="match status" value="1"/>
</dbReference>
<proteinExistence type="predicted"/>
<evidence type="ECO:0000256" key="1">
    <source>
        <dbReference type="PROSITE-ProRule" id="PRU00047"/>
    </source>
</evidence>
<organism evidence="3">
    <name type="scientific">Petromyces alliaceus</name>
    <name type="common">Aspergillus alliaceus</name>
    <dbReference type="NCBI Taxonomy" id="209559"/>
    <lineage>
        <taxon>Eukaryota</taxon>
        <taxon>Fungi</taxon>
        <taxon>Dikarya</taxon>
        <taxon>Ascomycota</taxon>
        <taxon>Pezizomycotina</taxon>
        <taxon>Eurotiomycetes</taxon>
        <taxon>Eurotiomycetidae</taxon>
        <taxon>Eurotiales</taxon>
        <taxon>Aspergillaceae</taxon>
        <taxon>Aspergillus</taxon>
        <taxon>Aspergillus subgen. Circumdati</taxon>
    </lineage>
</organism>
<dbReference type="Gene3D" id="4.10.60.10">
    <property type="entry name" value="Zinc finger, CCHC-type"/>
    <property type="match status" value="1"/>
</dbReference>
<dbReference type="InterPro" id="IPR036875">
    <property type="entry name" value="Znf_CCHC_sf"/>
</dbReference>
<dbReference type="Proteomes" id="UP000326877">
    <property type="component" value="Unassembled WGS sequence"/>
</dbReference>
<dbReference type="PROSITE" id="PS50158">
    <property type="entry name" value="ZF_CCHC"/>
    <property type="match status" value="1"/>
</dbReference>
<reference evidence="3" key="1">
    <citation type="submission" date="2019-04" db="EMBL/GenBank/DDBJ databases">
        <title>Friends and foes A comparative genomics studyof 23 Aspergillus species from section Flavi.</title>
        <authorList>
            <consortium name="DOE Joint Genome Institute"/>
            <person name="Kjaerbolling I."/>
            <person name="Vesth T."/>
            <person name="Frisvad J.C."/>
            <person name="Nybo J.L."/>
            <person name="Theobald S."/>
            <person name="Kildgaard S."/>
            <person name="Isbrandt T."/>
            <person name="Kuo A."/>
            <person name="Sato A."/>
            <person name="Lyhne E.K."/>
            <person name="Kogle M.E."/>
            <person name="Wiebenga A."/>
            <person name="Kun R.S."/>
            <person name="Lubbers R.J."/>
            <person name="Makela M.R."/>
            <person name="Barry K."/>
            <person name="Chovatia M."/>
            <person name="Clum A."/>
            <person name="Daum C."/>
            <person name="Haridas S."/>
            <person name="He G."/>
            <person name="LaButti K."/>
            <person name="Lipzen A."/>
            <person name="Mondo S."/>
            <person name="Riley R."/>
            <person name="Salamov A."/>
            <person name="Simmons B.A."/>
            <person name="Magnuson J.K."/>
            <person name="Henrissat B."/>
            <person name="Mortensen U.H."/>
            <person name="Larsen T.O."/>
            <person name="Devries R.P."/>
            <person name="Grigoriev I.V."/>
            <person name="Machida M."/>
            <person name="Baker S.E."/>
            <person name="Andersen M.R."/>
        </authorList>
    </citation>
    <scope>NUCLEOTIDE SEQUENCE [LARGE SCALE GENOMIC DNA]</scope>
    <source>
        <strain evidence="3">IBT 14317</strain>
    </source>
</reference>
<keyword evidence="1" id="KW-0862">Zinc</keyword>
<dbReference type="SUPFAM" id="SSF57756">
    <property type="entry name" value="Retrovirus zinc finger-like domains"/>
    <property type="match status" value="1"/>
</dbReference>
<sequence>MGHTARGCKEERAVHERVEVKCVNCNAVGHRARDCTEARRDRFACRNCGYALTSLECMTVPLTFKRVSDHKASDCPNPRSAEGVECKRCNEGNAIQPQCYMRLNADAYM</sequence>
<accession>A0A5N7BVB0</accession>
<feature type="domain" description="CCHC-type" evidence="2">
    <location>
        <begin position="21"/>
        <end position="37"/>
    </location>
</feature>
<keyword evidence="1" id="KW-0479">Metal-binding</keyword>
<name>A0A5N7BVB0_PETAA</name>
<dbReference type="AlphaFoldDB" id="A0A5N7BVB0"/>
<keyword evidence="1" id="KW-0863">Zinc-finger</keyword>
<protein>
    <recommendedName>
        <fullName evidence="2">CCHC-type domain-containing protein</fullName>
    </recommendedName>
</protein>
<evidence type="ECO:0000313" key="3">
    <source>
        <dbReference type="EMBL" id="KAE8385528.1"/>
    </source>
</evidence>
<dbReference type="SMART" id="SM00343">
    <property type="entry name" value="ZnF_C2HC"/>
    <property type="match status" value="1"/>
</dbReference>